<proteinExistence type="predicted"/>
<dbReference type="OrthoDB" id="664982at2"/>
<dbReference type="RefSeq" id="WP_144888276.1">
    <property type="nucleotide sequence ID" value="NZ_VLLE01000006.1"/>
</dbReference>
<protein>
    <submittedName>
        <fullName evidence="1">Uncharacterized protein</fullName>
    </submittedName>
</protein>
<dbReference type="AlphaFoldDB" id="A0A562SFX6"/>
<sequence length="249" mass="28574">MVITSRKLELELGINSTIANYFANERKVPENNLFWNNKRIYISSGFGFLTIPMIFDLVHKCGVPLDILLNDGHVSLMEQGFHQLKLYENEEISFEEFLNGCKNLLQDKIKQPKLAADLFALFSGKPSSYFTFETTHKALARSDSFLFTLVDLDLSDEWITQFLPYWYSLARPILLLDDFKDLVEDRSSGEENTIIELGDNVAAIEAAYNMGIADLELLATINPQLAAFMRRFLNDALRYDYIRAELMKS</sequence>
<evidence type="ECO:0000313" key="2">
    <source>
        <dbReference type="Proteomes" id="UP000316167"/>
    </source>
</evidence>
<accession>A0A562SFX6</accession>
<name>A0A562SFX6_9BACT</name>
<reference evidence="1 2" key="1">
    <citation type="journal article" date="2015" name="Stand. Genomic Sci.">
        <title>Genomic Encyclopedia of Bacterial and Archaeal Type Strains, Phase III: the genomes of soil and plant-associated and newly described type strains.</title>
        <authorList>
            <person name="Whitman W.B."/>
            <person name="Woyke T."/>
            <person name="Klenk H.P."/>
            <person name="Zhou Y."/>
            <person name="Lilburn T.G."/>
            <person name="Beck B.J."/>
            <person name="De Vos P."/>
            <person name="Vandamme P."/>
            <person name="Eisen J.A."/>
            <person name="Garrity G."/>
            <person name="Hugenholtz P."/>
            <person name="Kyrpides N.C."/>
        </authorList>
    </citation>
    <scope>NUCLEOTIDE SEQUENCE [LARGE SCALE GENOMIC DNA]</scope>
    <source>
        <strain evidence="1 2">CGMCC 1.7271</strain>
    </source>
</reference>
<dbReference type="EMBL" id="VLLE01000006">
    <property type="protein sequence ID" value="TWI79476.1"/>
    <property type="molecule type" value="Genomic_DNA"/>
</dbReference>
<evidence type="ECO:0000313" key="1">
    <source>
        <dbReference type="EMBL" id="TWI79476.1"/>
    </source>
</evidence>
<dbReference type="Proteomes" id="UP000316167">
    <property type="component" value="Unassembled WGS sequence"/>
</dbReference>
<comment type="caution">
    <text evidence="1">The sequence shown here is derived from an EMBL/GenBank/DDBJ whole genome shotgun (WGS) entry which is preliminary data.</text>
</comment>
<keyword evidence="2" id="KW-1185">Reference proteome</keyword>
<gene>
    <name evidence="1" type="ORF">IQ13_3881</name>
</gene>
<organism evidence="1 2">
    <name type="scientific">Lacibacter cauensis</name>
    <dbReference type="NCBI Taxonomy" id="510947"/>
    <lineage>
        <taxon>Bacteria</taxon>
        <taxon>Pseudomonadati</taxon>
        <taxon>Bacteroidota</taxon>
        <taxon>Chitinophagia</taxon>
        <taxon>Chitinophagales</taxon>
        <taxon>Chitinophagaceae</taxon>
        <taxon>Lacibacter</taxon>
    </lineage>
</organism>